<keyword evidence="4 9" id="KW-0997">Cell inner membrane</keyword>
<dbReference type="RefSeq" id="WP_121164194.1">
    <property type="nucleotide sequence ID" value="NZ_RAPE01000001.1"/>
</dbReference>
<evidence type="ECO:0000256" key="1">
    <source>
        <dbReference type="ARBA" id="ARBA00004429"/>
    </source>
</evidence>
<evidence type="ECO:0000256" key="6">
    <source>
        <dbReference type="ARBA" id="ARBA00022989"/>
    </source>
</evidence>
<evidence type="ECO:0000256" key="2">
    <source>
        <dbReference type="ARBA" id="ARBA00022448"/>
    </source>
</evidence>
<comment type="function">
    <text evidence="9">Part of the tripartite ATP-independent periplasmic (TRAP) transport system.</text>
</comment>
<feature type="transmembrane region" description="Helical" evidence="9">
    <location>
        <begin position="89"/>
        <end position="109"/>
    </location>
</feature>
<keyword evidence="12" id="KW-1185">Reference proteome</keyword>
<name>A0A3A8AY26_9RHOB</name>
<dbReference type="Pfam" id="PF04290">
    <property type="entry name" value="DctQ"/>
    <property type="match status" value="1"/>
</dbReference>
<protein>
    <recommendedName>
        <fullName evidence="9">TRAP transporter small permease protein</fullName>
    </recommendedName>
</protein>
<comment type="subunit">
    <text evidence="9">The complex comprises the extracytoplasmic solute receptor protein and the two transmembrane proteins.</text>
</comment>
<keyword evidence="5 9" id="KW-0812">Transmembrane</keyword>
<feature type="transmembrane region" description="Helical" evidence="9">
    <location>
        <begin position="129"/>
        <end position="150"/>
    </location>
</feature>
<evidence type="ECO:0000256" key="3">
    <source>
        <dbReference type="ARBA" id="ARBA00022475"/>
    </source>
</evidence>
<feature type="transmembrane region" description="Helical" evidence="9">
    <location>
        <begin position="12"/>
        <end position="31"/>
    </location>
</feature>
<dbReference type="GO" id="GO:0005886">
    <property type="term" value="C:plasma membrane"/>
    <property type="evidence" value="ECO:0007669"/>
    <property type="project" value="UniProtKB-SubCell"/>
</dbReference>
<comment type="caution">
    <text evidence="11">The sequence shown here is derived from an EMBL/GenBank/DDBJ whole genome shotgun (WGS) entry which is preliminary data.</text>
</comment>
<dbReference type="AlphaFoldDB" id="A0A3A8AY26"/>
<dbReference type="OrthoDB" id="4964541at2"/>
<gene>
    <name evidence="11" type="ORF">D6850_04570</name>
</gene>
<reference evidence="11 12" key="1">
    <citation type="submission" date="2018-09" db="EMBL/GenBank/DDBJ databases">
        <title>Roseovarius spongiae sp. nov., isolated from a marine sponge.</title>
        <authorList>
            <person name="Zhuang L."/>
            <person name="Luo L."/>
        </authorList>
    </citation>
    <scope>NUCLEOTIDE SEQUENCE [LARGE SCALE GENOMIC DNA]</scope>
    <source>
        <strain evidence="11 12">HN-E21</strain>
    </source>
</reference>
<organism evidence="11 12">
    <name type="scientific">Roseovarius spongiae</name>
    <dbReference type="NCBI Taxonomy" id="2320272"/>
    <lineage>
        <taxon>Bacteria</taxon>
        <taxon>Pseudomonadati</taxon>
        <taxon>Pseudomonadota</taxon>
        <taxon>Alphaproteobacteria</taxon>
        <taxon>Rhodobacterales</taxon>
        <taxon>Roseobacteraceae</taxon>
        <taxon>Roseovarius</taxon>
    </lineage>
</organism>
<evidence type="ECO:0000313" key="12">
    <source>
        <dbReference type="Proteomes" id="UP000281128"/>
    </source>
</evidence>
<dbReference type="InterPro" id="IPR007387">
    <property type="entry name" value="TRAP_DctQ"/>
</dbReference>
<evidence type="ECO:0000313" key="11">
    <source>
        <dbReference type="EMBL" id="RKF16817.1"/>
    </source>
</evidence>
<dbReference type="InterPro" id="IPR055348">
    <property type="entry name" value="DctQ"/>
</dbReference>
<accession>A0A3A8AY26</accession>
<proteinExistence type="inferred from homology"/>
<dbReference type="GO" id="GO:0022857">
    <property type="term" value="F:transmembrane transporter activity"/>
    <property type="evidence" value="ECO:0007669"/>
    <property type="project" value="UniProtKB-UniRule"/>
</dbReference>
<evidence type="ECO:0000259" key="10">
    <source>
        <dbReference type="Pfam" id="PF04290"/>
    </source>
</evidence>
<feature type="transmembrane region" description="Helical" evidence="9">
    <location>
        <begin position="51"/>
        <end position="68"/>
    </location>
</feature>
<dbReference type="GO" id="GO:0015740">
    <property type="term" value="P:C4-dicarboxylate transport"/>
    <property type="evidence" value="ECO:0007669"/>
    <property type="project" value="TreeGrafter"/>
</dbReference>
<keyword evidence="6 9" id="KW-1133">Transmembrane helix</keyword>
<evidence type="ECO:0000256" key="7">
    <source>
        <dbReference type="ARBA" id="ARBA00023136"/>
    </source>
</evidence>
<evidence type="ECO:0000256" key="4">
    <source>
        <dbReference type="ARBA" id="ARBA00022519"/>
    </source>
</evidence>
<evidence type="ECO:0000256" key="8">
    <source>
        <dbReference type="ARBA" id="ARBA00038436"/>
    </source>
</evidence>
<comment type="similarity">
    <text evidence="8 9">Belongs to the TRAP transporter small permease family.</text>
</comment>
<keyword evidence="3" id="KW-1003">Cell membrane</keyword>
<keyword evidence="2 9" id="KW-0813">Transport</keyword>
<comment type="subcellular location">
    <subcellularLocation>
        <location evidence="1 9">Cell inner membrane</location>
        <topology evidence="1 9">Multi-pass membrane protein</topology>
    </subcellularLocation>
</comment>
<evidence type="ECO:0000256" key="5">
    <source>
        <dbReference type="ARBA" id="ARBA00022692"/>
    </source>
</evidence>
<dbReference type="Proteomes" id="UP000281128">
    <property type="component" value="Unassembled WGS sequence"/>
</dbReference>
<sequence length="174" mass="18843">MKRLLWLHDAVTGLGFWVATFGVLYLTLVTAGEVFSRYVLSAPTDWAPDTAAVAFALITFLAVPWLTWKAGHASMDFVVRSVRPRLSVWLKRLTYLIGCVVCALCAWIGGVETARQISNGVMIVSVTPIPKWAVFGPLVYAMGSSALYFARHLAASFASSDRNPATGGDAWSGT</sequence>
<keyword evidence="7 9" id="KW-0472">Membrane</keyword>
<dbReference type="EMBL" id="RAPE01000001">
    <property type="protein sequence ID" value="RKF16817.1"/>
    <property type="molecule type" value="Genomic_DNA"/>
</dbReference>
<evidence type="ECO:0000256" key="9">
    <source>
        <dbReference type="RuleBase" id="RU369079"/>
    </source>
</evidence>
<dbReference type="PANTHER" id="PTHR35011">
    <property type="entry name" value="2,3-DIKETO-L-GULONATE TRAP TRANSPORTER SMALL PERMEASE PROTEIN YIAM"/>
    <property type="match status" value="1"/>
</dbReference>
<dbReference type="PANTHER" id="PTHR35011:SF10">
    <property type="entry name" value="TRAP TRANSPORTER SMALL PERMEASE PROTEIN"/>
    <property type="match status" value="1"/>
</dbReference>
<feature type="domain" description="Tripartite ATP-independent periplasmic transporters DctQ component" evidence="10">
    <location>
        <begin position="26"/>
        <end position="156"/>
    </location>
</feature>